<reference evidence="1 2" key="1">
    <citation type="submission" date="2023-01" db="EMBL/GenBank/DDBJ databases">
        <title>Analysis of 21 Apiospora genomes using comparative genomics revels a genus with tremendous synthesis potential of carbohydrate active enzymes and secondary metabolites.</title>
        <authorList>
            <person name="Sorensen T."/>
        </authorList>
    </citation>
    <scope>NUCLEOTIDE SEQUENCE [LARGE SCALE GENOMIC DNA]</scope>
    <source>
        <strain evidence="1 2">CBS 117206</strain>
    </source>
</reference>
<organism evidence="1 2">
    <name type="scientific">Apiospora kogelbergensis</name>
    <dbReference type="NCBI Taxonomy" id="1337665"/>
    <lineage>
        <taxon>Eukaryota</taxon>
        <taxon>Fungi</taxon>
        <taxon>Dikarya</taxon>
        <taxon>Ascomycota</taxon>
        <taxon>Pezizomycotina</taxon>
        <taxon>Sordariomycetes</taxon>
        <taxon>Xylariomycetidae</taxon>
        <taxon>Amphisphaeriales</taxon>
        <taxon>Apiosporaceae</taxon>
        <taxon>Apiospora</taxon>
    </lineage>
</organism>
<evidence type="ECO:0000313" key="1">
    <source>
        <dbReference type="EMBL" id="KAK8105219.1"/>
    </source>
</evidence>
<sequence>MVQNNGDSSPPRMPPKLVPISEFTVAWVCALPIELAAATEIMDEIFMTHPSDPWEKNIYTFGRIGPHNVVVLCLPACQTGTNLAATVVEEMTSKFRSLRFGVLVGIGGGVPNLDREIDIRLGDVVVSQPDGAHGGVVQYDMGKTMPDGYNTHTGSLNAPPLVLLSALAKLRANDFGGRTSIRTHLQNLPSEFASPDPESDVLWLASSAHVGDSTCAKCHPDDQIRRVPRQTADPVLFYGNIASGNQVMRDGVARDRHSQALGGVLCFEMEAAGLMNSFPCLVFRGICDYADAHNNKLWQPYAAATAAATAKELLYTIPGNPPLPTIPDCKRISNSFNP</sequence>
<dbReference type="GO" id="GO:0009116">
    <property type="term" value="P:nucleoside metabolic process"/>
    <property type="evidence" value="ECO:0007669"/>
    <property type="project" value="InterPro"/>
</dbReference>
<evidence type="ECO:0000313" key="2">
    <source>
        <dbReference type="Proteomes" id="UP001392437"/>
    </source>
</evidence>
<dbReference type="PANTHER" id="PTHR46082:SF11">
    <property type="entry name" value="AAA+ ATPASE DOMAIN-CONTAINING PROTEIN-RELATED"/>
    <property type="match status" value="1"/>
</dbReference>
<gene>
    <name evidence="1" type="ORF">PG999_008578</name>
</gene>
<dbReference type="InterPro" id="IPR053137">
    <property type="entry name" value="NLR-like"/>
</dbReference>
<dbReference type="SUPFAM" id="SSF53167">
    <property type="entry name" value="Purine and uridine phosphorylases"/>
    <property type="match status" value="1"/>
</dbReference>
<comment type="caution">
    <text evidence="1">The sequence shown here is derived from an EMBL/GenBank/DDBJ whole genome shotgun (WGS) entry which is preliminary data.</text>
</comment>
<dbReference type="EMBL" id="JAQQWP010000008">
    <property type="protein sequence ID" value="KAK8105219.1"/>
    <property type="molecule type" value="Genomic_DNA"/>
</dbReference>
<dbReference type="GO" id="GO:0003824">
    <property type="term" value="F:catalytic activity"/>
    <property type="evidence" value="ECO:0007669"/>
    <property type="project" value="InterPro"/>
</dbReference>
<evidence type="ECO:0008006" key="3">
    <source>
        <dbReference type="Google" id="ProtNLM"/>
    </source>
</evidence>
<keyword evidence="2" id="KW-1185">Reference proteome</keyword>
<accession>A0AAW0QIA7</accession>
<proteinExistence type="predicted"/>
<name>A0AAW0QIA7_9PEZI</name>
<dbReference type="Gene3D" id="3.40.50.1580">
    <property type="entry name" value="Nucleoside phosphorylase domain"/>
    <property type="match status" value="1"/>
</dbReference>
<protein>
    <recommendedName>
        <fullName evidence="3">Nucleoside phosphorylase domain-containing protein</fullName>
    </recommendedName>
</protein>
<dbReference type="PANTHER" id="PTHR46082">
    <property type="entry name" value="ATP/GTP-BINDING PROTEIN-RELATED"/>
    <property type="match status" value="1"/>
</dbReference>
<dbReference type="InterPro" id="IPR035994">
    <property type="entry name" value="Nucleoside_phosphorylase_sf"/>
</dbReference>
<dbReference type="AlphaFoldDB" id="A0AAW0QIA7"/>
<dbReference type="Proteomes" id="UP001392437">
    <property type="component" value="Unassembled WGS sequence"/>
</dbReference>